<dbReference type="Proteomes" id="UP000076661">
    <property type="component" value="Unassembled WGS sequence"/>
</dbReference>
<proteinExistence type="predicted"/>
<reference evidence="1 2" key="1">
    <citation type="submission" date="2013-07" db="EMBL/GenBank/DDBJ databases">
        <title>Comparative Genomic and Metabolomic Analysis of Twelve Strains of Pseudoalteromonas luteoviolacea.</title>
        <authorList>
            <person name="Vynne N.G."/>
            <person name="Mansson M."/>
            <person name="Gram L."/>
        </authorList>
    </citation>
    <scope>NUCLEOTIDE SEQUENCE [LARGE SCALE GENOMIC DNA]</scope>
    <source>
        <strain evidence="1 2">S4060-1</strain>
    </source>
</reference>
<evidence type="ECO:0000313" key="1">
    <source>
        <dbReference type="EMBL" id="KZN63929.1"/>
    </source>
</evidence>
<gene>
    <name evidence="1" type="ORF">N478_23565</name>
</gene>
<dbReference type="RefSeq" id="WP_063381959.1">
    <property type="nucleotide sequence ID" value="NZ_AUXX01000031.1"/>
</dbReference>
<evidence type="ECO:0008006" key="3">
    <source>
        <dbReference type="Google" id="ProtNLM"/>
    </source>
</evidence>
<dbReference type="CDD" id="cd16387">
    <property type="entry name" value="ParB_N_Srx"/>
    <property type="match status" value="1"/>
</dbReference>
<name>A0A167L784_9GAMM</name>
<dbReference type="EMBL" id="AUXX01000031">
    <property type="protein sequence ID" value="KZN63929.1"/>
    <property type="molecule type" value="Genomic_DNA"/>
</dbReference>
<evidence type="ECO:0000313" key="2">
    <source>
        <dbReference type="Proteomes" id="UP000076661"/>
    </source>
</evidence>
<comment type="caution">
    <text evidence="1">The sequence shown here is derived from an EMBL/GenBank/DDBJ whole genome shotgun (WGS) entry which is preliminary data.</text>
</comment>
<dbReference type="PATRIC" id="fig|1365257.3.peg.3534"/>
<dbReference type="AlphaFoldDB" id="A0A167L784"/>
<organism evidence="1 2">
    <name type="scientific">Pseudoalteromonas luteoviolacea S4060-1</name>
    <dbReference type="NCBI Taxonomy" id="1365257"/>
    <lineage>
        <taxon>Bacteria</taxon>
        <taxon>Pseudomonadati</taxon>
        <taxon>Pseudomonadota</taxon>
        <taxon>Gammaproteobacteria</taxon>
        <taxon>Alteromonadales</taxon>
        <taxon>Pseudoalteromonadaceae</taxon>
        <taxon>Pseudoalteromonas</taxon>
    </lineage>
</organism>
<sequence>MTDKTNDLILATLNNAEQVHSETFEYTSLFLNTIVPDESNARFFPSVFIENKYAKQFSERKLTKLQLTELLEAEGKVILGKGCIINCLEHGSNEWKKANKTIESIIELGENIAISEMIQVPTVYPVNKGQYRILTGHRRFFALLFSFGYDHVAQFKVYDSKPLLHKVKQFQENASREDLPQYGKLQAFLSAVMEIDGLDQARVKVGQRRLTVKEKAKNLGISMGSYDNYNVLTRYSEVIKFYENGLNAPFLKVKKVILDCEAKYKEDHGKKQLNIADKKIVGDNILACLSGNSVSAPKKAQSYKISDIPNLQALKSILFNDVSKLELNIDWKKLDWSNHDAVNRRLVVLVNLLK</sequence>
<protein>
    <recommendedName>
        <fullName evidence="3">ParB/Sulfiredoxin domain-containing protein</fullName>
    </recommendedName>
</protein>
<accession>A0A167L784</accession>